<protein>
    <recommendedName>
        <fullName evidence="2">Anti-sigma factor antagonist</fullName>
    </recommendedName>
</protein>
<gene>
    <name evidence="4" type="ORF">SAMN02787118_13610</name>
</gene>
<proteinExistence type="inferred from homology"/>
<dbReference type="Proteomes" id="UP000181942">
    <property type="component" value="Unassembled WGS sequence"/>
</dbReference>
<dbReference type="InterPro" id="IPR036513">
    <property type="entry name" value="STAS_dom_sf"/>
</dbReference>
<evidence type="ECO:0000256" key="2">
    <source>
        <dbReference type="RuleBase" id="RU003749"/>
    </source>
</evidence>
<sequence>MTTMEPPRLSVTRFTTADGIVVLALRGEVDLTSGAEIQRALLGPDGEATRHTVMDLSQVTFMDSTGINVLIGAHQAATAIQGWVRVAGPTPYILRVLQLVGLDTVMPCYPTLQQALNS</sequence>
<evidence type="ECO:0000259" key="3">
    <source>
        <dbReference type="PROSITE" id="PS50801"/>
    </source>
</evidence>
<comment type="similarity">
    <text evidence="1 2">Belongs to the anti-sigma-factor antagonist family.</text>
</comment>
<reference evidence="4 5" key="1">
    <citation type="submission" date="2016-10" db="EMBL/GenBank/DDBJ databases">
        <authorList>
            <person name="de Groot N.N."/>
        </authorList>
    </citation>
    <scope>NUCLEOTIDE SEQUENCE [LARGE SCALE GENOMIC DNA]</scope>
    <source>
        <strain evidence="4 5">OK461</strain>
    </source>
</reference>
<dbReference type="PANTHER" id="PTHR33495:SF2">
    <property type="entry name" value="ANTI-SIGMA FACTOR ANTAGONIST TM_1081-RELATED"/>
    <property type="match status" value="1"/>
</dbReference>
<dbReference type="Gene3D" id="3.30.750.24">
    <property type="entry name" value="STAS domain"/>
    <property type="match status" value="1"/>
</dbReference>
<dbReference type="CDD" id="cd07043">
    <property type="entry name" value="STAS_anti-anti-sigma_factors"/>
    <property type="match status" value="1"/>
</dbReference>
<dbReference type="PROSITE" id="PS50801">
    <property type="entry name" value="STAS"/>
    <property type="match status" value="1"/>
</dbReference>
<evidence type="ECO:0000313" key="5">
    <source>
        <dbReference type="Proteomes" id="UP000181942"/>
    </source>
</evidence>
<evidence type="ECO:0000256" key="1">
    <source>
        <dbReference type="ARBA" id="ARBA00009013"/>
    </source>
</evidence>
<dbReference type="InterPro" id="IPR003658">
    <property type="entry name" value="Anti-sigma_ant"/>
</dbReference>
<evidence type="ECO:0000313" key="4">
    <source>
        <dbReference type="EMBL" id="SFG98065.1"/>
    </source>
</evidence>
<dbReference type="InterPro" id="IPR002645">
    <property type="entry name" value="STAS_dom"/>
</dbReference>
<dbReference type="GO" id="GO:0043856">
    <property type="term" value="F:anti-sigma factor antagonist activity"/>
    <property type="evidence" value="ECO:0007669"/>
    <property type="project" value="InterPro"/>
</dbReference>
<name>A0A1I2W9M8_9ACTN</name>
<feature type="domain" description="STAS" evidence="3">
    <location>
        <begin position="10"/>
        <end position="118"/>
    </location>
</feature>
<dbReference type="PANTHER" id="PTHR33495">
    <property type="entry name" value="ANTI-SIGMA FACTOR ANTAGONIST TM_1081-RELATED-RELATED"/>
    <property type="match status" value="1"/>
</dbReference>
<dbReference type="NCBIfam" id="TIGR00377">
    <property type="entry name" value="ant_ant_sig"/>
    <property type="match status" value="1"/>
</dbReference>
<dbReference type="EMBL" id="FONR01000036">
    <property type="protein sequence ID" value="SFG98065.1"/>
    <property type="molecule type" value="Genomic_DNA"/>
</dbReference>
<dbReference type="SUPFAM" id="SSF52091">
    <property type="entry name" value="SpoIIaa-like"/>
    <property type="match status" value="1"/>
</dbReference>
<dbReference type="AlphaFoldDB" id="A0A1I2W9M8"/>
<dbReference type="OrthoDB" id="4827422at2"/>
<organism evidence="4 5">
    <name type="scientific">Streptomyces mirabilis</name>
    <dbReference type="NCBI Taxonomy" id="68239"/>
    <lineage>
        <taxon>Bacteria</taxon>
        <taxon>Bacillati</taxon>
        <taxon>Actinomycetota</taxon>
        <taxon>Actinomycetes</taxon>
        <taxon>Kitasatosporales</taxon>
        <taxon>Streptomycetaceae</taxon>
        <taxon>Streptomyces</taxon>
    </lineage>
</organism>
<dbReference type="Pfam" id="PF01740">
    <property type="entry name" value="STAS"/>
    <property type="match status" value="1"/>
</dbReference>
<accession>A0A1I2W9M8</accession>